<dbReference type="EMBL" id="JAPFRF010000004">
    <property type="protein sequence ID" value="KAJ7335212.1"/>
    <property type="molecule type" value="Genomic_DNA"/>
</dbReference>
<evidence type="ECO:0000313" key="11">
    <source>
        <dbReference type="EMBL" id="KAJ7335212.1"/>
    </source>
</evidence>
<proteinExistence type="inferred from homology"/>
<keyword evidence="12" id="KW-1185">Reference proteome</keyword>
<dbReference type="SUPFAM" id="SSF53223">
    <property type="entry name" value="Aminoacid dehydrogenase-like, N-terminal domain"/>
    <property type="match status" value="1"/>
</dbReference>
<dbReference type="PANTHER" id="PTHR23406:SF27">
    <property type="entry name" value="NAD-DEPENDENT MALIC ENZYME, MITOCHONDRIAL"/>
    <property type="match status" value="1"/>
</dbReference>
<dbReference type="InterPro" id="IPR037062">
    <property type="entry name" value="Malic_N_dom_sf"/>
</dbReference>
<feature type="binding site" evidence="6">
    <location>
        <position position="165"/>
    </location>
    <ligand>
        <name>(S)-malate</name>
        <dbReference type="ChEBI" id="CHEBI:15589"/>
    </ligand>
</feature>
<dbReference type="GO" id="GO:0004473">
    <property type="term" value="F:malate dehydrogenase (decarboxylating) (NADP+) activity"/>
    <property type="evidence" value="ECO:0007669"/>
    <property type="project" value="TreeGrafter"/>
</dbReference>
<dbReference type="SMART" id="SM01274">
    <property type="entry name" value="malic"/>
    <property type="match status" value="1"/>
</dbReference>
<dbReference type="PANTHER" id="PTHR23406">
    <property type="entry name" value="MALIC ENZYME-RELATED"/>
    <property type="match status" value="1"/>
</dbReference>
<dbReference type="NCBIfam" id="NF010052">
    <property type="entry name" value="PRK13529.1"/>
    <property type="match status" value="1"/>
</dbReference>
<dbReference type="SUPFAM" id="SSF51735">
    <property type="entry name" value="NAD(P)-binding Rossmann-fold domains"/>
    <property type="match status" value="1"/>
</dbReference>
<dbReference type="Gene3D" id="3.40.50.720">
    <property type="entry name" value="NAD(P)-binding Rossmann-like Domain"/>
    <property type="match status" value="1"/>
</dbReference>
<name>A0A9Q0XZA3_9SAUR</name>
<organism evidence="11 12">
    <name type="scientific">Phrynocephalus forsythii</name>
    <dbReference type="NCBI Taxonomy" id="171643"/>
    <lineage>
        <taxon>Eukaryota</taxon>
        <taxon>Metazoa</taxon>
        <taxon>Chordata</taxon>
        <taxon>Craniata</taxon>
        <taxon>Vertebrata</taxon>
        <taxon>Euteleostomi</taxon>
        <taxon>Lepidosauria</taxon>
        <taxon>Squamata</taxon>
        <taxon>Bifurcata</taxon>
        <taxon>Unidentata</taxon>
        <taxon>Episquamata</taxon>
        <taxon>Toxicofera</taxon>
        <taxon>Iguania</taxon>
        <taxon>Acrodonta</taxon>
        <taxon>Agamidae</taxon>
        <taxon>Agaminae</taxon>
        <taxon>Phrynocephalus</taxon>
    </lineage>
</organism>
<dbReference type="OrthoDB" id="5365701at2759"/>
<feature type="domain" description="Malic enzyme N-terminal" evidence="10">
    <location>
        <begin position="89"/>
        <end position="264"/>
    </location>
</feature>
<keyword evidence="4 7" id="KW-0479">Metal-binding</keyword>
<feature type="domain" description="Malic enzyme NAD-binding" evidence="9">
    <location>
        <begin position="274"/>
        <end position="445"/>
    </location>
</feature>
<dbReference type="AlphaFoldDB" id="A0A9Q0XZA3"/>
<dbReference type="InterPro" id="IPR012301">
    <property type="entry name" value="Malic_N_dom"/>
</dbReference>
<evidence type="ECO:0000256" key="5">
    <source>
        <dbReference type="PIRSR" id="PIRSR000106-1"/>
    </source>
</evidence>
<evidence type="ECO:0000256" key="7">
    <source>
        <dbReference type="PIRSR" id="PIRSR000106-3"/>
    </source>
</evidence>
<dbReference type="InterPro" id="IPR015884">
    <property type="entry name" value="Malic_enzyme_CS"/>
</dbReference>
<evidence type="ECO:0000313" key="12">
    <source>
        <dbReference type="Proteomes" id="UP001142489"/>
    </source>
</evidence>
<comment type="cofactor">
    <cofactor evidence="7">
        <name>Mg(2+)</name>
        <dbReference type="ChEBI" id="CHEBI:18420"/>
    </cofactor>
    <cofactor evidence="7">
        <name>Mn(2+)</name>
        <dbReference type="ChEBI" id="CHEBI:29035"/>
    </cofactor>
    <text evidence="7">Divalent metal cations. Prefers magnesium or manganese.</text>
</comment>
<dbReference type="InterPro" id="IPR036291">
    <property type="entry name" value="NAD(P)-bd_dom_sf"/>
</dbReference>
<dbReference type="PRINTS" id="PR00072">
    <property type="entry name" value="MALOXRDTASE"/>
</dbReference>
<dbReference type="InterPro" id="IPR001891">
    <property type="entry name" value="Malic_OxRdtase"/>
</dbReference>
<evidence type="ECO:0000256" key="4">
    <source>
        <dbReference type="ARBA" id="ARBA00022723"/>
    </source>
</evidence>
<dbReference type="Gene3D" id="3.40.50.10380">
    <property type="entry name" value="Malic enzyme, N-terminal domain"/>
    <property type="match status" value="1"/>
</dbReference>
<feature type="binding site" evidence="6">
    <location>
        <position position="415"/>
    </location>
    <ligand>
        <name>(S)-malate</name>
        <dbReference type="ChEBI" id="CHEBI:15589"/>
    </ligand>
</feature>
<comment type="cofactor">
    <cofactor evidence="1">
        <name>Mn(2+)</name>
        <dbReference type="ChEBI" id="CHEBI:29035"/>
    </cofactor>
</comment>
<accession>A0A9Q0XZA3</accession>
<dbReference type="GO" id="GO:0005739">
    <property type="term" value="C:mitochondrion"/>
    <property type="evidence" value="ECO:0007669"/>
    <property type="project" value="TreeGrafter"/>
</dbReference>
<dbReference type="PIRSF" id="PIRSF000106">
    <property type="entry name" value="ME"/>
    <property type="match status" value="1"/>
</dbReference>
<dbReference type="InterPro" id="IPR046346">
    <property type="entry name" value="Aminoacid_DH-like_N_sf"/>
</dbReference>
<comment type="similarity">
    <text evidence="2 8">Belongs to the malic enzymes family.</text>
</comment>
<dbReference type="GO" id="GO:0051287">
    <property type="term" value="F:NAD binding"/>
    <property type="evidence" value="ECO:0007669"/>
    <property type="project" value="InterPro"/>
</dbReference>
<dbReference type="GO" id="GO:0046872">
    <property type="term" value="F:metal ion binding"/>
    <property type="evidence" value="ECO:0007669"/>
    <property type="project" value="UniProtKB-KW"/>
</dbReference>
<evidence type="ECO:0000256" key="6">
    <source>
        <dbReference type="PIRSR" id="PIRSR000106-2"/>
    </source>
</evidence>
<feature type="binding site" evidence="7">
    <location>
        <position position="250"/>
    </location>
    <ligand>
        <name>a divalent metal cation</name>
        <dbReference type="ChEBI" id="CHEBI:60240"/>
    </ligand>
</feature>
<dbReference type="Pfam" id="PF00390">
    <property type="entry name" value="malic"/>
    <property type="match status" value="1"/>
</dbReference>
<evidence type="ECO:0000259" key="10">
    <source>
        <dbReference type="SMART" id="SM01274"/>
    </source>
</evidence>
<dbReference type="FunFam" id="3.40.50.10380:FF:000006">
    <property type="entry name" value="Malic enzyme"/>
    <property type="match status" value="1"/>
</dbReference>
<evidence type="ECO:0000256" key="2">
    <source>
        <dbReference type="ARBA" id="ARBA00008785"/>
    </source>
</evidence>
<dbReference type="Pfam" id="PF03949">
    <property type="entry name" value="Malic_M"/>
    <property type="match status" value="1"/>
</dbReference>
<evidence type="ECO:0000256" key="3">
    <source>
        <dbReference type="ARBA" id="ARBA00011881"/>
    </source>
</evidence>
<protein>
    <recommendedName>
        <fullName evidence="8">Malic enzyme</fullName>
    </recommendedName>
</protein>
<comment type="subunit">
    <text evidence="3">Homotetramer.</text>
</comment>
<dbReference type="GO" id="GO:0006108">
    <property type="term" value="P:malate metabolic process"/>
    <property type="evidence" value="ECO:0007669"/>
    <property type="project" value="TreeGrafter"/>
</dbReference>
<gene>
    <name evidence="11" type="ORF">JRQ81_013153</name>
</gene>
<dbReference type="PROSITE" id="PS00331">
    <property type="entry name" value="MALIC_ENZYMES"/>
    <property type="match status" value="1"/>
</dbReference>
<evidence type="ECO:0000256" key="1">
    <source>
        <dbReference type="ARBA" id="ARBA00001936"/>
    </source>
</evidence>
<dbReference type="SMART" id="SM00919">
    <property type="entry name" value="Malic_M"/>
    <property type="match status" value="1"/>
</dbReference>
<feature type="active site" description="Proton acceptor" evidence="5">
    <location>
        <position position="183"/>
    </location>
</feature>
<comment type="caution">
    <text evidence="11">The sequence shown here is derived from an EMBL/GenBank/DDBJ whole genome shotgun (WGS) entry which is preliminary data.</text>
</comment>
<feature type="active site" description="Proton donor" evidence="5">
    <location>
        <position position="112"/>
    </location>
</feature>
<evidence type="ECO:0000256" key="8">
    <source>
        <dbReference type="RuleBase" id="RU003426"/>
    </source>
</evidence>
<feature type="binding site" evidence="7">
    <location>
        <position position="273"/>
    </location>
    <ligand>
        <name>a divalent metal cation</name>
        <dbReference type="ChEBI" id="CHEBI:60240"/>
    </ligand>
</feature>
<sequence>MFSRLRRAAPPCVLACRCVHTKEKGKLLMLNPRTNKGMAFTLKERQMLGLQGLLPPKIETQDIQALRFHKNVAKMTDPLEKYIYVMGMQERNEKLFYRVLLDDIEQLMPIVYTPTVGLACSQYGHIFRRPKGLFIAITDRGHVRSIVDNWPENDVKAVVVTDGERILGLGDLGVYGMGIPVGKLCLYTACAGINPDKCLPVCIDVGTDNQALLQDPFYMGLYQKRDRSELYDNLIDEFMEAVNTLIQFEDFGNHNAFRFLRKYREKYCIFNDDIQGTASVALAGLLAAQKVTGKALTEHQILFLGAGEAALGIANLIVMAMVENGLSTEEAYKKIWMFDKFGLLVQGREQTVDANQEPFAHPAPEQLPKSFLDAVNVLQPSAIIGVAGAGRLFSPDVIKTMASINQRPIIFALSNPTAKAECTAEEAYVLTEASEELAECGWAACLV</sequence>
<reference evidence="11" key="1">
    <citation type="journal article" date="2023" name="DNA Res.">
        <title>Chromosome-level genome assembly of Phrynocephalus forsythii using third-generation DNA sequencing and Hi-C analysis.</title>
        <authorList>
            <person name="Qi Y."/>
            <person name="Zhao W."/>
            <person name="Zhao Y."/>
            <person name="Niu C."/>
            <person name="Cao S."/>
            <person name="Zhang Y."/>
        </authorList>
    </citation>
    <scope>NUCLEOTIDE SEQUENCE</scope>
    <source>
        <tissue evidence="11">Muscle</tissue>
    </source>
</reference>
<feature type="binding site" evidence="7">
    <location>
        <position position="249"/>
    </location>
    <ligand>
        <name>a divalent metal cation</name>
        <dbReference type="ChEBI" id="CHEBI:60240"/>
    </ligand>
</feature>
<keyword evidence="8" id="KW-0560">Oxidoreductase</keyword>
<dbReference type="InterPro" id="IPR012302">
    <property type="entry name" value="Malic_NAD-bd"/>
</dbReference>
<dbReference type="Proteomes" id="UP001142489">
    <property type="component" value="Unassembled WGS sequence"/>
</dbReference>
<evidence type="ECO:0000259" key="9">
    <source>
        <dbReference type="SMART" id="SM00919"/>
    </source>
</evidence>